<evidence type="ECO:0000313" key="1">
    <source>
        <dbReference type="EMBL" id="CAI9531657.1"/>
    </source>
</evidence>
<dbReference type="EMBL" id="CATNWA010000017">
    <property type="protein sequence ID" value="CAI9531657.1"/>
    <property type="molecule type" value="Genomic_DNA"/>
</dbReference>
<organism evidence="1 2">
    <name type="scientific">Staurois parvus</name>
    <dbReference type="NCBI Taxonomy" id="386267"/>
    <lineage>
        <taxon>Eukaryota</taxon>
        <taxon>Metazoa</taxon>
        <taxon>Chordata</taxon>
        <taxon>Craniata</taxon>
        <taxon>Vertebrata</taxon>
        <taxon>Euteleostomi</taxon>
        <taxon>Amphibia</taxon>
        <taxon>Batrachia</taxon>
        <taxon>Anura</taxon>
        <taxon>Neobatrachia</taxon>
        <taxon>Ranoidea</taxon>
        <taxon>Ranidae</taxon>
        <taxon>Staurois</taxon>
    </lineage>
</organism>
<name>A0ABN9AAJ3_9NEOB</name>
<reference evidence="1" key="1">
    <citation type="submission" date="2023-05" db="EMBL/GenBank/DDBJ databases">
        <authorList>
            <person name="Stuckert A."/>
        </authorList>
    </citation>
    <scope>NUCLEOTIDE SEQUENCE</scope>
</reference>
<proteinExistence type="predicted"/>
<protein>
    <recommendedName>
        <fullName evidence="3">Secreted protein</fullName>
    </recommendedName>
</protein>
<accession>A0ABN9AAJ3</accession>
<comment type="caution">
    <text evidence="1">The sequence shown here is derived from an EMBL/GenBank/DDBJ whole genome shotgun (WGS) entry which is preliminary data.</text>
</comment>
<evidence type="ECO:0008006" key="3">
    <source>
        <dbReference type="Google" id="ProtNLM"/>
    </source>
</evidence>
<evidence type="ECO:0000313" key="2">
    <source>
        <dbReference type="Proteomes" id="UP001162483"/>
    </source>
</evidence>
<keyword evidence="2" id="KW-1185">Reference proteome</keyword>
<gene>
    <name evidence="1" type="ORF">SPARVUS_LOCUS41288</name>
</gene>
<sequence>MASAVFLCVMSLSHPIPQWKFLRENEWPTFCVRLITTRSSWITVCRMWISQLQVDCSGTANWEEESSIPAPQTVLFVFAATQ</sequence>
<dbReference type="Proteomes" id="UP001162483">
    <property type="component" value="Unassembled WGS sequence"/>
</dbReference>